<protein>
    <recommendedName>
        <fullName evidence="1">non-specific serine/threonine protein kinase</fullName>
        <ecNumber evidence="1">2.7.11.1</ecNumber>
    </recommendedName>
</protein>
<comment type="catalytic activity">
    <reaction evidence="7">
        <text>L-threonyl-[protein] + ATP = O-phospho-L-threonyl-[protein] + ADP + H(+)</text>
        <dbReference type="Rhea" id="RHEA:46608"/>
        <dbReference type="Rhea" id="RHEA-COMP:11060"/>
        <dbReference type="Rhea" id="RHEA-COMP:11605"/>
        <dbReference type="ChEBI" id="CHEBI:15378"/>
        <dbReference type="ChEBI" id="CHEBI:30013"/>
        <dbReference type="ChEBI" id="CHEBI:30616"/>
        <dbReference type="ChEBI" id="CHEBI:61977"/>
        <dbReference type="ChEBI" id="CHEBI:456216"/>
        <dbReference type="EC" id="2.7.11.1"/>
    </reaction>
</comment>
<dbReference type="SMART" id="SM00220">
    <property type="entry name" value="S_TKc"/>
    <property type="match status" value="1"/>
</dbReference>
<evidence type="ECO:0000256" key="2">
    <source>
        <dbReference type="ARBA" id="ARBA00022527"/>
    </source>
</evidence>
<comment type="caution">
    <text evidence="10">The sequence shown here is derived from an EMBL/GenBank/DDBJ whole genome shotgun (WGS) entry which is preliminary data.</text>
</comment>
<organism evidence="10 11">
    <name type="scientific">Pseudoneurospora amorphoporcata</name>
    <dbReference type="NCBI Taxonomy" id="241081"/>
    <lineage>
        <taxon>Eukaryota</taxon>
        <taxon>Fungi</taxon>
        <taxon>Dikarya</taxon>
        <taxon>Ascomycota</taxon>
        <taxon>Pezizomycotina</taxon>
        <taxon>Sordariomycetes</taxon>
        <taxon>Sordariomycetidae</taxon>
        <taxon>Sordariales</taxon>
        <taxon>Sordariaceae</taxon>
        <taxon>Pseudoneurospora</taxon>
    </lineage>
</organism>
<evidence type="ECO:0000256" key="5">
    <source>
        <dbReference type="ARBA" id="ARBA00022777"/>
    </source>
</evidence>
<reference evidence="10" key="1">
    <citation type="journal article" date="2023" name="Mol. Phylogenet. Evol.">
        <title>Genome-scale phylogeny and comparative genomics of the fungal order Sordariales.</title>
        <authorList>
            <person name="Hensen N."/>
            <person name="Bonometti L."/>
            <person name="Westerberg I."/>
            <person name="Brannstrom I.O."/>
            <person name="Guillou S."/>
            <person name="Cros-Aarteil S."/>
            <person name="Calhoun S."/>
            <person name="Haridas S."/>
            <person name="Kuo A."/>
            <person name="Mondo S."/>
            <person name="Pangilinan J."/>
            <person name="Riley R."/>
            <person name="LaButti K."/>
            <person name="Andreopoulos B."/>
            <person name="Lipzen A."/>
            <person name="Chen C."/>
            <person name="Yan M."/>
            <person name="Daum C."/>
            <person name="Ng V."/>
            <person name="Clum A."/>
            <person name="Steindorff A."/>
            <person name="Ohm R.A."/>
            <person name="Martin F."/>
            <person name="Silar P."/>
            <person name="Natvig D.O."/>
            <person name="Lalanne C."/>
            <person name="Gautier V."/>
            <person name="Ament-Velasquez S.L."/>
            <person name="Kruys A."/>
            <person name="Hutchinson M.I."/>
            <person name="Powell A.J."/>
            <person name="Barry K."/>
            <person name="Miller A.N."/>
            <person name="Grigoriev I.V."/>
            <person name="Debuchy R."/>
            <person name="Gladieux P."/>
            <person name="Hiltunen Thoren M."/>
            <person name="Johannesson H."/>
        </authorList>
    </citation>
    <scope>NUCLEOTIDE SEQUENCE</scope>
    <source>
        <strain evidence="10">CBS 626.80</strain>
    </source>
</reference>
<evidence type="ECO:0000259" key="9">
    <source>
        <dbReference type="PROSITE" id="PS50011"/>
    </source>
</evidence>
<evidence type="ECO:0000256" key="8">
    <source>
        <dbReference type="ARBA" id="ARBA00048679"/>
    </source>
</evidence>
<dbReference type="GO" id="GO:0004674">
    <property type="term" value="F:protein serine/threonine kinase activity"/>
    <property type="evidence" value="ECO:0007669"/>
    <property type="project" value="UniProtKB-KW"/>
</dbReference>
<feature type="domain" description="Protein kinase" evidence="9">
    <location>
        <begin position="212"/>
        <end position="509"/>
    </location>
</feature>
<keyword evidence="11" id="KW-1185">Reference proteome</keyword>
<dbReference type="SUPFAM" id="SSF56112">
    <property type="entry name" value="Protein kinase-like (PK-like)"/>
    <property type="match status" value="1"/>
</dbReference>
<dbReference type="Proteomes" id="UP001303222">
    <property type="component" value="Unassembled WGS sequence"/>
</dbReference>
<keyword evidence="2" id="KW-0723">Serine/threonine-protein kinase</keyword>
<dbReference type="AlphaFoldDB" id="A0AAN6SAL2"/>
<dbReference type="GO" id="GO:0005524">
    <property type="term" value="F:ATP binding"/>
    <property type="evidence" value="ECO:0007669"/>
    <property type="project" value="UniProtKB-KW"/>
</dbReference>
<gene>
    <name evidence="10" type="ORF">QBC32DRAFT_385538</name>
</gene>
<dbReference type="Gene3D" id="1.10.510.10">
    <property type="entry name" value="Transferase(Phosphotransferase) domain 1"/>
    <property type="match status" value="1"/>
</dbReference>
<accession>A0AAN6SAL2</accession>
<sequence length="571" mass="63430">MAGASSSSQSFAFITNSPVFHPESIFLLRTRSGVLAPPRDIYELNRNFCTVVPGELYHEFLLDIGYHVQRSKTSHGRADVVVTVGKDGDLWLPTDDSQLFSVVIDPETHVLLIRANESLQTGGVVVTHHIPESNLPGYRGFSPPTAQRTSLKGGETAALMPGEKYSLTVNTRHDKACVVYTFDVVWEDAPAWKISDKIQSAFVKHKQRLSHGPTANLPGRPPFAIVYTCPSGHDRRGEEASVMMGMDEDSGKQVAIKRFTESNPWRNRKAALNELKHLELIHHPHIGHIVEYLGHDLDKDRNDVFLGWMEGRDIAGMKFDVTGPLLPEDLWSSLLSQMLLALDYLAKRNIVHEDVNPGNILYKRSSNGDVNFRLADFGNSGRSWARGKSWVRQDDFYRPLFRPPEWTGLLEEKEGGTQVTQPPADVWALAMTMVCVSGRPHATTIPHVVWDKVEQGLFSEAVEAVWQQNAAGVRNSEYQKLGFLRPMLRPKPNERAKAHEITVAIQNALDITAQQVAAAKAASLRGTPEIVGSPEDADDSATDVQMESPLVLEKEDPQVDVSVVDVEMKSS</sequence>
<dbReference type="InterPro" id="IPR011009">
    <property type="entry name" value="Kinase-like_dom_sf"/>
</dbReference>
<name>A0AAN6SAL2_9PEZI</name>
<dbReference type="EC" id="2.7.11.1" evidence="1"/>
<evidence type="ECO:0000256" key="4">
    <source>
        <dbReference type="ARBA" id="ARBA00022741"/>
    </source>
</evidence>
<keyword evidence="6" id="KW-0067">ATP-binding</keyword>
<keyword evidence="5 10" id="KW-0418">Kinase</keyword>
<evidence type="ECO:0000256" key="3">
    <source>
        <dbReference type="ARBA" id="ARBA00022679"/>
    </source>
</evidence>
<dbReference type="PANTHER" id="PTHR24361">
    <property type="entry name" value="MITOGEN-ACTIVATED KINASE KINASE KINASE"/>
    <property type="match status" value="1"/>
</dbReference>
<dbReference type="GO" id="GO:0005737">
    <property type="term" value="C:cytoplasm"/>
    <property type="evidence" value="ECO:0007669"/>
    <property type="project" value="TreeGrafter"/>
</dbReference>
<dbReference type="PROSITE" id="PS50011">
    <property type="entry name" value="PROTEIN_KINASE_DOM"/>
    <property type="match status" value="1"/>
</dbReference>
<dbReference type="CDD" id="cd00180">
    <property type="entry name" value="PKc"/>
    <property type="match status" value="1"/>
</dbReference>
<dbReference type="EMBL" id="MU859403">
    <property type="protein sequence ID" value="KAK3947147.1"/>
    <property type="molecule type" value="Genomic_DNA"/>
</dbReference>
<dbReference type="InterPro" id="IPR053235">
    <property type="entry name" value="Ser_Thr_kinase"/>
</dbReference>
<keyword evidence="4" id="KW-0547">Nucleotide-binding</keyword>
<proteinExistence type="predicted"/>
<evidence type="ECO:0000313" key="11">
    <source>
        <dbReference type="Proteomes" id="UP001303222"/>
    </source>
</evidence>
<evidence type="ECO:0000313" key="10">
    <source>
        <dbReference type="EMBL" id="KAK3947147.1"/>
    </source>
</evidence>
<evidence type="ECO:0000256" key="6">
    <source>
        <dbReference type="ARBA" id="ARBA00022840"/>
    </source>
</evidence>
<keyword evidence="3" id="KW-0808">Transferase</keyword>
<dbReference type="InterPro" id="IPR000719">
    <property type="entry name" value="Prot_kinase_dom"/>
</dbReference>
<reference evidence="10" key="2">
    <citation type="submission" date="2023-06" db="EMBL/GenBank/DDBJ databases">
        <authorList>
            <consortium name="Lawrence Berkeley National Laboratory"/>
            <person name="Mondo S.J."/>
            <person name="Hensen N."/>
            <person name="Bonometti L."/>
            <person name="Westerberg I."/>
            <person name="Brannstrom I.O."/>
            <person name="Guillou S."/>
            <person name="Cros-Aarteil S."/>
            <person name="Calhoun S."/>
            <person name="Haridas S."/>
            <person name="Kuo A."/>
            <person name="Pangilinan J."/>
            <person name="Riley R."/>
            <person name="Labutti K."/>
            <person name="Andreopoulos B."/>
            <person name="Lipzen A."/>
            <person name="Chen C."/>
            <person name="Yanf M."/>
            <person name="Daum C."/>
            <person name="Ng V."/>
            <person name="Clum A."/>
            <person name="Steindorff A."/>
            <person name="Ohm R."/>
            <person name="Martin F."/>
            <person name="Silar P."/>
            <person name="Natvig D."/>
            <person name="Lalanne C."/>
            <person name="Gautier V."/>
            <person name="Ament-Velasquez S.L."/>
            <person name="Kruys A."/>
            <person name="Hutchinson M.I."/>
            <person name="Powell A.J."/>
            <person name="Barry K."/>
            <person name="Miller A.N."/>
            <person name="Grigoriev I.V."/>
            <person name="Debuchy R."/>
            <person name="Gladieux P."/>
            <person name="Thoren M.H."/>
            <person name="Johannesson H."/>
        </authorList>
    </citation>
    <scope>NUCLEOTIDE SEQUENCE</scope>
    <source>
        <strain evidence="10">CBS 626.80</strain>
    </source>
</reference>
<evidence type="ECO:0000256" key="7">
    <source>
        <dbReference type="ARBA" id="ARBA00047899"/>
    </source>
</evidence>
<dbReference type="Pfam" id="PF00069">
    <property type="entry name" value="Pkinase"/>
    <property type="match status" value="1"/>
</dbReference>
<dbReference type="PANTHER" id="PTHR24361:SF433">
    <property type="entry name" value="PROTEIN KINASE DOMAIN-CONTAINING PROTEIN"/>
    <property type="match status" value="1"/>
</dbReference>
<comment type="catalytic activity">
    <reaction evidence="8">
        <text>L-seryl-[protein] + ATP = O-phospho-L-seryl-[protein] + ADP + H(+)</text>
        <dbReference type="Rhea" id="RHEA:17989"/>
        <dbReference type="Rhea" id="RHEA-COMP:9863"/>
        <dbReference type="Rhea" id="RHEA-COMP:11604"/>
        <dbReference type="ChEBI" id="CHEBI:15378"/>
        <dbReference type="ChEBI" id="CHEBI:29999"/>
        <dbReference type="ChEBI" id="CHEBI:30616"/>
        <dbReference type="ChEBI" id="CHEBI:83421"/>
        <dbReference type="ChEBI" id="CHEBI:456216"/>
        <dbReference type="EC" id="2.7.11.1"/>
    </reaction>
</comment>
<evidence type="ECO:0000256" key="1">
    <source>
        <dbReference type="ARBA" id="ARBA00012513"/>
    </source>
</evidence>